<feature type="transmembrane region" description="Helical" evidence="9">
    <location>
        <begin position="202"/>
        <end position="222"/>
    </location>
</feature>
<evidence type="ECO:0000256" key="2">
    <source>
        <dbReference type="ARBA" id="ARBA00006595"/>
    </source>
</evidence>
<evidence type="ECO:0000256" key="9">
    <source>
        <dbReference type="SAM" id="Phobius"/>
    </source>
</evidence>
<gene>
    <name evidence="10" type="ORF">BMR1_03g00065</name>
</gene>
<dbReference type="InterPro" id="IPR011701">
    <property type="entry name" value="MFS"/>
</dbReference>
<keyword evidence="3" id="KW-0813">Transport</keyword>
<feature type="transmembrane region" description="Helical" evidence="9">
    <location>
        <begin position="380"/>
        <end position="401"/>
    </location>
</feature>
<keyword evidence="5" id="KW-0029">Amino-acid transport</keyword>
<dbReference type="GO" id="GO:0022857">
    <property type="term" value="F:transmembrane transporter activity"/>
    <property type="evidence" value="ECO:0007669"/>
    <property type="project" value="InterPro"/>
</dbReference>
<dbReference type="SUPFAM" id="SSF103473">
    <property type="entry name" value="MFS general substrate transporter"/>
    <property type="match status" value="1"/>
</dbReference>
<dbReference type="Pfam" id="PF07690">
    <property type="entry name" value="MFS_1"/>
    <property type="match status" value="1"/>
</dbReference>
<dbReference type="InterPro" id="IPR036259">
    <property type="entry name" value="MFS_trans_sf"/>
</dbReference>
<accession>A0A0K3APQ0</accession>
<evidence type="ECO:0000313" key="10">
    <source>
        <dbReference type="EMBL" id="CTQ40613.1"/>
    </source>
</evidence>
<dbReference type="Gene3D" id="1.20.1250.20">
    <property type="entry name" value="MFS general substrate transporter like domains"/>
    <property type="match status" value="1"/>
</dbReference>
<comment type="subcellular location">
    <subcellularLocation>
        <location evidence="1">Membrane</location>
        <topology evidence="1">Multi-pass membrane protein</topology>
    </subcellularLocation>
</comment>
<dbReference type="AlphaFoldDB" id="A0A0K3APQ0"/>
<feature type="transmembrane region" description="Helical" evidence="9">
    <location>
        <begin position="168"/>
        <end position="190"/>
    </location>
</feature>
<feature type="transmembrane region" description="Helical" evidence="9">
    <location>
        <begin position="327"/>
        <end position="348"/>
    </location>
</feature>
<feature type="transmembrane region" description="Helical" evidence="9">
    <location>
        <begin position="295"/>
        <end position="315"/>
    </location>
</feature>
<dbReference type="CDD" id="cd06174">
    <property type="entry name" value="MFS"/>
    <property type="match status" value="1"/>
</dbReference>
<proteinExistence type="inferred from homology"/>
<evidence type="ECO:0000256" key="8">
    <source>
        <dbReference type="SAM" id="MobiDB-lite"/>
    </source>
</evidence>
<dbReference type="GO" id="GO:0016020">
    <property type="term" value="C:membrane"/>
    <property type="evidence" value="ECO:0007669"/>
    <property type="project" value="UniProtKB-SubCell"/>
</dbReference>
<evidence type="ECO:0000256" key="7">
    <source>
        <dbReference type="ARBA" id="ARBA00023136"/>
    </source>
</evidence>
<sequence>MDDKCLYIERIKKGLSSIDWMNTLLLVVVAFFTMFTSSFYDNWSSLATFFLMGDVYSNYCSPDQLKGPPLPGGRCNQQGYMVSQLLPVTRFTHYVSSAIAGIILDKYGHFTTATTGMGCAFMCWLLLGFFAHINCCVVLSCILMAMSVDSTAFPALMIKQKFPNSRNVVMAIIGSASSISSAIPIIFNVILEKTNSSFKGISLTYCFLFVIITWVVMSIIHLKFIDASQSQDDDSLSSERDTQQDDDSLSSERDTQQDDDSLSSERDTQQDDDSLSSERNTKALSVWDCLKTMKFVCISFYFTVMNLTLTYHQYFLSVEYKSNSTTVRILEIFFIVSFFPCIMFGIIIEKYGICITLPLLNLFGLFAPIFALHTNTVNGILMSLCIMMIYSVFATTVFCYVQHAFPKHKFGAISGIVSTIGGCASMACMPLFRLCNTYGFNYQVNIMMVLLRIANFAPLWYIYKHDHTRKLSSI</sequence>
<dbReference type="PANTHER" id="PTHR20772">
    <property type="entry name" value="PROTEIN FMP42"/>
    <property type="match status" value="1"/>
</dbReference>
<dbReference type="EMBL" id="LN871598">
    <property type="protein sequence ID" value="CTQ40613.1"/>
    <property type="molecule type" value="Genomic_DNA"/>
</dbReference>
<dbReference type="RefSeq" id="XP_012648624.1">
    <property type="nucleotide sequence ID" value="XM_012793170.1"/>
</dbReference>
<evidence type="ECO:0000256" key="4">
    <source>
        <dbReference type="ARBA" id="ARBA00022692"/>
    </source>
</evidence>
<feature type="transmembrane region" description="Helical" evidence="9">
    <location>
        <begin position="413"/>
        <end position="432"/>
    </location>
</feature>
<evidence type="ECO:0000256" key="1">
    <source>
        <dbReference type="ARBA" id="ARBA00004141"/>
    </source>
</evidence>
<keyword evidence="6 9" id="KW-1133">Transmembrane helix</keyword>
<feature type="transmembrane region" description="Helical" evidence="9">
    <location>
        <begin position="444"/>
        <end position="463"/>
    </location>
</feature>
<organism evidence="10 11">
    <name type="scientific">Babesia microti (strain RI)</name>
    <dbReference type="NCBI Taxonomy" id="1133968"/>
    <lineage>
        <taxon>Eukaryota</taxon>
        <taxon>Sar</taxon>
        <taxon>Alveolata</taxon>
        <taxon>Apicomplexa</taxon>
        <taxon>Aconoidasida</taxon>
        <taxon>Piroplasmida</taxon>
        <taxon>Babesiidae</taxon>
        <taxon>Babesia</taxon>
    </lineage>
</organism>
<dbReference type="OrthoDB" id="330047at2759"/>
<dbReference type="PANTHER" id="PTHR20772:SF2">
    <property type="entry name" value="PROTEIN FMP42"/>
    <property type="match status" value="1"/>
</dbReference>
<dbReference type="Proteomes" id="UP000002899">
    <property type="component" value="Chromosome III"/>
</dbReference>
<keyword evidence="4 9" id="KW-0812">Transmembrane</keyword>
<name>A0A0K3APQ0_BABMR</name>
<reference evidence="10 11" key="2">
    <citation type="journal article" date="2013" name="PLoS ONE">
        <title>Whole genome mapping and re-organization of the nuclear and mitochondrial genomes of Babesia microti isolates.</title>
        <authorList>
            <person name="Cornillot E."/>
            <person name="Dassouli A."/>
            <person name="Garg A."/>
            <person name="Pachikara N."/>
            <person name="Randazzo S."/>
            <person name="Depoix D."/>
            <person name="Carcy B."/>
            <person name="Delbecq S."/>
            <person name="Frutos R."/>
            <person name="Silva J.C."/>
            <person name="Sutton R."/>
            <person name="Krause P.J."/>
            <person name="Mamoun C.B."/>
        </authorList>
    </citation>
    <scope>NUCLEOTIDE SEQUENCE [LARGE SCALE GENOMIC DNA]</scope>
    <source>
        <strain evidence="10 11">RI</strain>
    </source>
</reference>
<feature type="region of interest" description="Disordered" evidence="8">
    <location>
        <begin position="232"/>
        <end position="277"/>
    </location>
</feature>
<keyword evidence="11" id="KW-1185">Reference proteome</keyword>
<evidence type="ECO:0000256" key="3">
    <source>
        <dbReference type="ARBA" id="ARBA00022448"/>
    </source>
</evidence>
<reference evidence="10 11" key="1">
    <citation type="journal article" date="2012" name="Nucleic Acids Res.">
        <title>Sequencing of the smallest Apicomplexan genome from the human pathogen Babesia microti.</title>
        <authorList>
            <person name="Cornillot E."/>
            <person name="Hadj-Kaddour K."/>
            <person name="Dassouli A."/>
            <person name="Noel B."/>
            <person name="Ranwez V."/>
            <person name="Vacherie B."/>
            <person name="Augagneur Y."/>
            <person name="Bres V."/>
            <person name="Duclos A."/>
            <person name="Randazzo S."/>
            <person name="Carcy B."/>
            <person name="Debierre-Grockiego F."/>
            <person name="Delbecq S."/>
            <person name="Moubri-Menage K."/>
            <person name="Shams-Eldin H."/>
            <person name="Usmani-Brown S."/>
            <person name="Bringaud F."/>
            <person name="Wincker P."/>
            <person name="Vivares C.P."/>
            <person name="Schwarz R.T."/>
            <person name="Schetters T.P."/>
            <person name="Krause P.J."/>
            <person name="Gorenflot A."/>
            <person name="Berry V."/>
            <person name="Barbe V."/>
            <person name="Ben Mamoun C."/>
        </authorList>
    </citation>
    <scope>NUCLEOTIDE SEQUENCE [LARGE SCALE GENOMIC DNA]</scope>
    <source>
        <strain evidence="10 11">RI</strain>
    </source>
</reference>
<dbReference type="GO" id="GO:0006865">
    <property type="term" value="P:amino acid transport"/>
    <property type="evidence" value="ECO:0007669"/>
    <property type="project" value="UniProtKB-KW"/>
</dbReference>
<dbReference type="OMA" id="FYTREIH"/>
<keyword evidence="7 9" id="KW-0472">Membrane</keyword>
<evidence type="ECO:0000313" key="11">
    <source>
        <dbReference type="Proteomes" id="UP000002899"/>
    </source>
</evidence>
<evidence type="ECO:0000256" key="6">
    <source>
        <dbReference type="ARBA" id="ARBA00022989"/>
    </source>
</evidence>
<feature type="transmembrane region" description="Helical" evidence="9">
    <location>
        <begin position="20"/>
        <end position="40"/>
    </location>
</feature>
<comment type="similarity">
    <text evidence="2">Belongs to the SLC43A transporter (TC 2.A.1.44) family.</text>
</comment>
<dbReference type="KEGG" id="bmic:BMR1_03g00065"/>
<feature type="transmembrane region" description="Helical" evidence="9">
    <location>
        <begin position="124"/>
        <end position="148"/>
    </location>
</feature>
<dbReference type="VEuPathDB" id="PiroplasmaDB:BMR1_03g00065"/>
<dbReference type="GeneID" id="24424648"/>
<dbReference type="InterPro" id="IPR052599">
    <property type="entry name" value="SLC43A_AATransporter"/>
</dbReference>
<feature type="transmembrane region" description="Helical" evidence="9">
    <location>
        <begin position="355"/>
        <end position="374"/>
    </location>
</feature>
<protein>
    <submittedName>
        <fullName evidence="10">Uncharacterized protein</fullName>
    </submittedName>
</protein>
<evidence type="ECO:0000256" key="5">
    <source>
        <dbReference type="ARBA" id="ARBA00022970"/>
    </source>
</evidence>
<reference evidence="10 11" key="3">
    <citation type="journal article" date="2016" name="Sci. Rep.">
        <title>Genome-wide diversity and gene expression profiling of Babesia microti isolates identify polymorphic genes that mediate host-pathogen interactions.</title>
        <authorList>
            <person name="Silva J.C."/>
            <person name="Cornillot E."/>
            <person name="McCracken C."/>
            <person name="Usmani-Brown S."/>
            <person name="Dwivedi A."/>
            <person name="Ifeonu O.O."/>
            <person name="Crabtree J."/>
            <person name="Gotia H.T."/>
            <person name="Virji A.Z."/>
            <person name="Reynes C."/>
            <person name="Colinge J."/>
            <person name="Kumar V."/>
            <person name="Lawres L."/>
            <person name="Pazzi J.E."/>
            <person name="Pablo J.V."/>
            <person name="Hung C."/>
            <person name="Brancato J."/>
            <person name="Kumari P."/>
            <person name="Orvis J."/>
            <person name="Tretina K."/>
            <person name="Chibucos M."/>
            <person name="Ott S."/>
            <person name="Sadzewicz L."/>
            <person name="Sengamalay N."/>
            <person name="Shetty A.C."/>
            <person name="Su Q."/>
            <person name="Tallon L."/>
            <person name="Fraser C.M."/>
            <person name="Frutos R."/>
            <person name="Molina D.M."/>
            <person name="Krause P.J."/>
            <person name="Ben Mamoun C."/>
        </authorList>
    </citation>
    <scope>NUCLEOTIDE SEQUENCE [LARGE SCALE GENOMIC DNA]</scope>
    <source>
        <strain evidence="10 11">RI</strain>
    </source>
</reference>